<gene>
    <name evidence="1" type="ORF">ACH5RR_022536</name>
</gene>
<accession>A0ABD2Z9Q0</accession>
<sequence length="144" mass="15972">MEDGSSTEVSAAAAKQLGKIIYIPEKPPVPPHLQPTVNVHAALIEPKHANTLVRKLNRIAPLENLRHVKRIRKKCQDGGKNELSVILCLASECDGELDGVPNDVLELIKEYQFVNMLHQQRKNGMNNASSGRHLIIHQHIISLA</sequence>
<name>A0ABD2Z9Q0_9GENT</name>
<protein>
    <submittedName>
        <fullName evidence="1">Uncharacterized protein</fullName>
    </submittedName>
</protein>
<proteinExistence type="predicted"/>
<organism evidence="1 2">
    <name type="scientific">Cinchona calisaya</name>
    <dbReference type="NCBI Taxonomy" id="153742"/>
    <lineage>
        <taxon>Eukaryota</taxon>
        <taxon>Viridiplantae</taxon>
        <taxon>Streptophyta</taxon>
        <taxon>Embryophyta</taxon>
        <taxon>Tracheophyta</taxon>
        <taxon>Spermatophyta</taxon>
        <taxon>Magnoliopsida</taxon>
        <taxon>eudicotyledons</taxon>
        <taxon>Gunneridae</taxon>
        <taxon>Pentapetalae</taxon>
        <taxon>asterids</taxon>
        <taxon>lamiids</taxon>
        <taxon>Gentianales</taxon>
        <taxon>Rubiaceae</taxon>
        <taxon>Cinchonoideae</taxon>
        <taxon>Cinchoneae</taxon>
        <taxon>Cinchona</taxon>
    </lineage>
</organism>
<keyword evidence="2" id="KW-1185">Reference proteome</keyword>
<dbReference type="Proteomes" id="UP001630127">
    <property type="component" value="Unassembled WGS sequence"/>
</dbReference>
<dbReference type="AlphaFoldDB" id="A0ABD2Z9Q0"/>
<reference evidence="1 2" key="1">
    <citation type="submission" date="2024-11" db="EMBL/GenBank/DDBJ databases">
        <title>A near-complete genome assembly of Cinchona calisaya.</title>
        <authorList>
            <person name="Lian D.C."/>
            <person name="Zhao X.W."/>
            <person name="Wei L."/>
        </authorList>
    </citation>
    <scope>NUCLEOTIDE SEQUENCE [LARGE SCALE GENOMIC DNA]</scope>
    <source>
        <tissue evidence="1">Nenye</tissue>
    </source>
</reference>
<evidence type="ECO:0000313" key="2">
    <source>
        <dbReference type="Proteomes" id="UP001630127"/>
    </source>
</evidence>
<dbReference type="EMBL" id="JBJUIK010000010">
    <property type="protein sequence ID" value="KAL3515634.1"/>
    <property type="molecule type" value="Genomic_DNA"/>
</dbReference>
<comment type="caution">
    <text evidence="1">The sequence shown here is derived from an EMBL/GenBank/DDBJ whole genome shotgun (WGS) entry which is preliminary data.</text>
</comment>
<evidence type="ECO:0000313" key="1">
    <source>
        <dbReference type="EMBL" id="KAL3515634.1"/>
    </source>
</evidence>